<accession>A0A517QLC3</accession>
<evidence type="ECO:0000313" key="3">
    <source>
        <dbReference type="Proteomes" id="UP000315724"/>
    </source>
</evidence>
<dbReference type="Proteomes" id="UP000315724">
    <property type="component" value="Chromosome"/>
</dbReference>
<feature type="chain" id="PRO_5021949379" description="DUF1598 domain-containing protein" evidence="1">
    <location>
        <begin position="33"/>
        <end position="536"/>
    </location>
</feature>
<dbReference type="InterPro" id="IPR011487">
    <property type="entry name" value="DUF1598"/>
</dbReference>
<dbReference type="KEGG" id="tpol:Mal48_16700"/>
<dbReference type="EMBL" id="CP036267">
    <property type="protein sequence ID" value="QDT32424.1"/>
    <property type="molecule type" value="Genomic_DNA"/>
</dbReference>
<dbReference type="Pfam" id="PF07643">
    <property type="entry name" value="DUF1598"/>
    <property type="match status" value="1"/>
</dbReference>
<keyword evidence="1" id="KW-0732">Signal</keyword>
<reference evidence="2 3" key="1">
    <citation type="submission" date="2019-02" db="EMBL/GenBank/DDBJ databases">
        <title>Deep-cultivation of Planctomycetes and their phenomic and genomic characterization uncovers novel biology.</title>
        <authorList>
            <person name="Wiegand S."/>
            <person name="Jogler M."/>
            <person name="Boedeker C."/>
            <person name="Pinto D."/>
            <person name="Vollmers J."/>
            <person name="Rivas-Marin E."/>
            <person name="Kohn T."/>
            <person name="Peeters S.H."/>
            <person name="Heuer A."/>
            <person name="Rast P."/>
            <person name="Oberbeckmann S."/>
            <person name="Bunk B."/>
            <person name="Jeske O."/>
            <person name="Meyerdierks A."/>
            <person name="Storesund J.E."/>
            <person name="Kallscheuer N."/>
            <person name="Luecker S."/>
            <person name="Lage O.M."/>
            <person name="Pohl T."/>
            <person name="Merkel B.J."/>
            <person name="Hornburger P."/>
            <person name="Mueller R.-W."/>
            <person name="Bruemmer F."/>
            <person name="Labrenz M."/>
            <person name="Spormann A.M."/>
            <person name="Op den Camp H."/>
            <person name="Overmann J."/>
            <person name="Amann R."/>
            <person name="Jetten M.S.M."/>
            <person name="Mascher T."/>
            <person name="Medema M.H."/>
            <person name="Devos D.P."/>
            <person name="Kaster A.-K."/>
            <person name="Ovreas L."/>
            <person name="Rohde M."/>
            <person name="Galperin M.Y."/>
            <person name="Jogler C."/>
        </authorList>
    </citation>
    <scope>NUCLEOTIDE SEQUENCE [LARGE SCALE GENOMIC DNA]</scope>
    <source>
        <strain evidence="2 3">Mal48</strain>
    </source>
</reference>
<protein>
    <recommendedName>
        <fullName evidence="4">DUF1598 domain-containing protein</fullName>
    </recommendedName>
</protein>
<evidence type="ECO:0000313" key="2">
    <source>
        <dbReference type="EMBL" id="QDT32424.1"/>
    </source>
</evidence>
<feature type="signal peptide" evidence="1">
    <location>
        <begin position="1"/>
        <end position="32"/>
    </location>
</feature>
<evidence type="ECO:0000256" key="1">
    <source>
        <dbReference type="SAM" id="SignalP"/>
    </source>
</evidence>
<name>A0A517QLC3_9PLAN</name>
<keyword evidence="3" id="KW-1185">Reference proteome</keyword>
<dbReference type="AlphaFoldDB" id="A0A517QLC3"/>
<sequence precursor="true">MRFEILKQRTWSAMQIAAVLTMSVVFNVPVFAQDADVAEGFFAAGEFAAGNEATTRRTAVVEKARRQTLQGGTGADFDSLIELIQDQTSGPWFEIEQEGGTISEFESGVRVDPNGVLAMTSKKDLSGVLAAMGIKARKAALNEEMARQSNLRLVSLTRLEKLIAERIASGKPVLESMQQLAGLSQVEYVFVYPETGEVVIGGPAESWEYNEYGTAVGTESGRPILQLDDLVTVMRTFSPEGMNIFGCSIDPKPENIKAVKEFAATSQARGPLSPAGVRRWSSKIGEILGLQDITVYGVPANSRVARVLVEADYRMKLIGIGKLEAGSNIPDYFELLKKDPALASGGLDAMRWWMTMKYDEVLHSENQNVYKIRGSAVKCLSENQYLNDKGERVNTGKAEPVNRLFAQNFTEHYPELAERDSIFADLQSVFDLALVAALIEKDQLDDKAGWDRGVFAVNGAYNPEAYAVPQQTESVVSHRVFNGKDVVLQVAGGVRADLASVLKDTQVVKTSPRLDGIADAAKAVDVPQNRWWWDAN</sequence>
<evidence type="ECO:0008006" key="4">
    <source>
        <dbReference type="Google" id="ProtNLM"/>
    </source>
</evidence>
<gene>
    <name evidence="2" type="ORF">Mal48_16700</name>
</gene>
<organism evidence="2 3">
    <name type="scientific">Thalassoglobus polymorphus</name>
    <dbReference type="NCBI Taxonomy" id="2527994"/>
    <lineage>
        <taxon>Bacteria</taxon>
        <taxon>Pseudomonadati</taxon>
        <taxon>Planctomycetota</taxon>
        <taxon>Planctomycetia</taxon>
        <taxon>Planctomycetales</taxon>
        <taxon>Planctomycetaceae</taxon>
        <taxon>Thalassoglobus</taxon>
    </lineage>
</organism>
<proteinExistence type="predicted"/>
<dbReference type="RefSeq" id="WP_145197666.1">
    <property type="nucleotide sequence ID" value="NZ_CP036267.1"/>
</dbReference>
<dbReference type="OrthoDB" id="233246at2"/>